<dbReference type="PIRSF" id="PIRSF500064">
    <property type="entry name" value="GPAT"/>
    <property type="match status" value="1"/>
</dbReference>
<evidence type="ECO:0000256" key="4">
    <source>
        <dbReference type="ARBA" id="ARBA00007937"/>
    </source>
</evidence>
<dbReference type="PANTHER" id="PTHR12563:SF17">
    <property type="entry name" value="DIHYDROXYACETONE PHOSPHATE ACYLTRANSFERASE"/>
    <property type="match status" value="1"/>
</dbReference>
<keyword evidence="12 14" id="KW-0012">Acyltransferase</keyword>
<dbReference type="RefSeq" id="WP_344803644.1">
    <property type="nucleotide sequence ID" value="NZ_BAABBO010000001.1"/>
</dbReference>
<keyword evidence="8 14" id="KW-0808">Transferase</keyword>
<dbReference type="InterPro" id="IPR028354">
    <property type="entry name" value="GPAT_PlsB"/>
</dbReference>
<evidence type="ECO:0000256" key="12">
    <source>
        <dbReference type="ARBA" id="ARBA00023315"/>
    </source>
</evidence>
<dbReference type="InterPro" id="IPR022284">
    <property type="entry name" value="GPAT/DHAPAT"/>
</dbReference>
<dbReference type="PIRSF" id="PIRSF000437">
    <property type="entry name" value="GPAT_DHAPAT"/>
    <property type="match status" value="1"/>
</dbReference>
<evidence type="ECO:0000256" key="10">
    <source>
        <dbReference type="ARBA" id="ARBA00023209"/>
    </source>
</evidence>
<evidence type="ECO:0000256" key="5">
    <source>
        <dbReference type="ARBA" id="ARBA00013113"/>
    </source>
</evidence>
<sequence>MHIISSYFFTLLRKILFLWVRTDVIGNDASKLGLDPARPVVYVLQHKSLSNRLVLEQEVLKAGLPSSQAALHLGNETLRRSHFFLYKKRGRTFRKRPSPTISDRLRKLIEASHSNELDVQVVPVTLYWGRAPEKEQSLFKLLLNDAWSVSGRLKQLFIILVHGKNVFLQFSKPVSLSHILAGSPDTARATRKTARLLRVHFRMMRQAVVGPDLSHRRTLVSRLIRMPEVELAIEREMRTAKIDREKAQLRAKKYAEEIASNVSIGAVQFLDIVLSWVWNKIYNGVAVSNIERVKDVAQQGSIIYVPCHRSHIDYLLLSYVLYNNGLMVPHIAAGINLNMPVLGSFLRRGGAFFMRRTFKSNQLYAAVFTEYMHSMFVKGFPVEYFVEGGRSRTGRTLAPKAGMVAMTVRSYLREPKKELIFVPVYVGYEKILEAGSYLGELRGKKKQQESLLSVFKSIRNLRNTFGQVSVNFGEPMYLSHMLDQHRPEWREQQPLQPTDRPSWLKPVVEEVANRIVVGINSAAALNPVNILSTFLLATPRQSIDATILIRQSELLVRLLRACPYSADVTCPDVDGPRWIDYLVEMGLVEIRPQKLGDIVQLDARNAILLTYYRNNILHLLALPGLIATFFQHENELKAERLHWMMESIYPYIRSELFLRWSEDELAARVDEWLTALIEAGMLSSSGDVYHAPPPGSLQAVCLQSLARSILPTLERYYTVIAILRRHGSGRLTDLELEERSTAMAERMSILYGLNAPEFFDKTLFRNFIHILRSQRVVTHNEEGFIVYNRKLDRIADEARFVLDSDLRQSIIEVAEDQVTRKSGPGAGAAA</sequence>
<reference evidence="17" key="1">
    <citation type="journal article" date="2019" name="Int. J. Syst. Evol. Microbiol.">
        <title>The Global Catalogue of Microorganisms (GCM) 10K type strain sequencing project: providing services to taxonomists for standard genome sequencing and annotation.</title>
        <authorList>
            <consortium name="The Broad Institute Genomics Platform"/>
            <consortium name="The Broad Institute Genome Sequencing Center for Infectious Disease"/>
            <person name="Wu L."/>
            <person name="Ma J."/>
        </authorList>
    </citation>
    <scope>NUCLEOTIDE SEQUENCE [LARGE SCALE GENOMIC DNA]</scope>
    <source>
        <strain evidence="17">JCM 17555</strain>
    </source>
</reference>
<evidence type="ECO:0000259" key="15">
    <source>
        <dbReference type="SMART" id="SM00563"/>
    </source>
</evidence>
<feature type="short sequence motif" description="HXXXXD motif" evidence="14">
    <location>
        <begin position="307"/>
        <end position="312"/>
    </location>
</feature>
<dbReference type="Proteomes" id="UP001501337">
    <property type="component" value="Unassembled WGS sequence"/>
</dbReference>
<evidence type="ECO:0000256" key="9">
    <source>
        <dbReference type="ARBA" id="ARBA00023136"/>
    </source>
</evidence>
<dbReference type="PANTHER" id="PTHR12563">
    <property type="entry name" value="GLYCEROL-3-PHOSPHATE ACYLTRANSFERASE"/>
    <property type="match status" value="1"/>
</dbReference>
<proteinExistence type="inferred from homology"/>
<evidence type="ECO:0000256" key="14">
    <source>
        <dbReference type="HAMAP-Rule" id="MF_00393"/>
    </source>
</evidence>
<comment type="catalytic activity">
    <reaction evidence="13 14">
        <text>sn-glycerol 3-phosphate + an acyl-CoA = a 1-acyl-sn-glycero-3-phosphate + CoA</text>
        <dbReference type="Rhea" id="RHEA:15325"/>
        <dbReference type="ChEBI" id="CHEBI:57287"/>
        <dbReference type="ChEBI" id="CHEBI:57597"/>
        <dbReference type="ChEBI" id="CHEBI:57970"/>
        <dbReference type="ChEBI" id="CHEBI:58342"/>
        <dbReference type="EC" id="2.3.1.15"/>
    </reaction>
</comment>
<dbReference type="NCBIfam" id="TIGR03703">
    <property type="entry name" value="plsB"/>
    <property type="match status" value="1"/>
</dbReference>
<evidence type="ECO:0000256" key="3">
    <source>
        <dbReference type="ARBA" id="ARBA00005189"/>
    </source>
</evidence>
<evidence type="ECO:0000313" key="17">
    <source>
        <dbReference type="Proteomes" id="UP001501337"/>
    </source>
</evidence>
<keyword evidence="11 14" id="KW-1208">Phospholipid metabolism</keyword>
<dbReference type="InterPro" id="IPR045520">
    <property type="entry name" value="GPAT/DHAPAT_C"/>
</dbReference>
<keyword evidence="17" id="KW-1185">Reference proteome</keyword>
<keyword evidence="7 14" id="KW-1003">Cell membrane</keyword>
<comment type="domain">
    <text evidence="14">The HXXXXD motif is essential for acyltransferase activity and may constitute the binding site for the phosphate moiety of the glycerol-3-phosphate.</text>
</comment>
<evidence type="ECO:0000256" key="13">
    <source>
        <dbReference type="ARBA" id="ARBA00048427"/>
    </source>
</evidence>
<dbReference type="InterPro" id="IPR002123">
    <property type="entry name" value="Plipid/glycerol_acylTrfase"/>
</dbReference>
<dbReference type="Pfam" id="PF19277">
    <property type="entry name" value="GPAT_C"/>
    <property type="match status" value="1"/>
</dbReference>
<evidence type="ECO:0000256" key="1">
    <source>
        <dbReference type="ARBA" id="ARBA00004413"/>
    </source>
</evidence>
<dbReference type="CDD" id="cd07993">
    <property type="entry name" value="LPLAT_DHAPAT-like"/>
    <property type="match status" value="1"/>
</dbReference>
<dbReference type="NCBIfam" id="NF003441">
    <property type="entry name" value="PRK04974.1"/>
    <property type="match status" value="1"/>
</dbReference>
<feature type="domain" description="Phospholipid/glycerol acyltransferase" evidence="15">
    <location>
        <begin position="302"/>
        <end position="429"/>
    </location>
</feature>
<evidence type="ECO:0000256" key="7">
    <source>
        <dbReference type="ARBA" id="ARBA00022475"/>
    </source>
</evidence>
<gene>
    <name evidence="14 16" type="primary">plsB</name>
    <name evidence="16" type="ORF">GCM10022278_08770</name>
</gene>
<dbReference type="Pfam" id="PF01553">
    <property type="entry name" value="Acyltransferase"/>
    <property type="match status" value="1"/>
</dbReference>
<evidence type="ECO:0000256" key="2">
    <source>
        <dbReference type="ARBA" id="ARBA00004765"/>
    </source>
</evidence>
<comment type="subcellular location">
    <subcellularLocation>
        <location evidence="1 14">Cell membrane</location>
        <topology evidence="1 14">Peripheral membrane protein</topology>
        <orientation evidence="1 14">Cytoplasmic side</orientation>
    </subcellularLocation>
</comment>
<dbReference type="HAMAP" id="MF_00393">
    <property type="entry name" value="Glyc3P_acyltrans"/>
    <property type="match status" value="1"/>
</dbReference>
<evidence type="ECO:0000256" key="6">
    <source>
        <dbReference type="ARBA" id="ARBA00013432"/>
    </source>
</evidence>
<evidence type="ECO:0000256" key="8">
    <source>
        <dbReference type="ARBA" id="ARBA00022679"/>
    </source>
</evidence>
<dbReference type="InterPro" id="IPR041728">
    <property type="entry name" value="GPAT/DHAPAT_LPLAT"/>
</dbReference>
<dbReference type="SMART" id="SM00563">
    <property type="entry name" value="PlsC"/>
    <property type="match status" value="1"/>
</dbReference>
<keyword evidence="9 14" id="KW-0472">Membrane</keyword>
<comment type="caution">
    <text evidence="16">The sequence shown here is derived from an EMBL/GenBank/DDBJ whole genome shotgun (WGS) entry which is preliminary data.</text>
</comment>
<dbReference type="EC" id="2.3.1.15" evidence="5 14"/>
<name>A0ABP7NQH9_9GAMM</name>
<evidence type="ECO:0000313" key="16">
    <source>
        <dbReference type="EMBL" id="GAA3951967.1"/>
    </source>
</evidence>
<organism evidence="16 17">
    <name type="scientific">Allohahella marinimesophila</name>
    <dbReference type="NCBI Taxonomy" id="1054972"/>
    <lineage>
        <taxon>Bacteria</taxon>
        <taxon>Pseudomonadati</taxon>
        <taxon>Pseudomonadota</taxon>
        <taxon>Gammaproteobacteria</taxon>
        <taxon>Oceanospirillales</taxon>
        <taxon>Hahellaceae</taxon>
        <taxon>Allohahella</taxon>
    </lineage>
</organism>
<comment type="pathway">
    <text evidence="3">Lipid metabolism.</text>
</comment>
<keyword evidence="14" id="KW-0443">Lipid metabolism</keyword>
<accession>A0ABP7NQH9</accession>
<evidence type="ECO:0000256" key="11">
    <source>
        <dbReference type="ARBA" id="ARBA00023264"/>
    </source>
</evidence>
<comment type="pathway">
    <text evidence="2 14">Phospholipid metabolism; CDP-diacylglycerol biosynthesis; CDP-diacylglycerol from sn-glycerol 3-phosphate: step 1/3.</text>
</comment>
<comment type="similarity">
    <text evidence="4 14">Belongs to the GPAT/DAPAT family.</text>
</comment>
<keyword evidence="14" id="KW-0444">Lipid biosynthesis</keyword>
<dbReference type="EMBL" id="BAABBO010000001">
    <property type="protein sequence ID" value="GAA3951967.1"/>
    <property type="molecule type" value="Genomic_DNA"/>
</dbReference>
<dbReference type="SUPFAM" id="SSF69593">
    <property type="entry name" value="Glycerol-3-phosphate (1)-acyltransferase"/>
    <property type="match status" value="1"/>
</dbReference>
<protein>
    <recommendedName>
        <fullName evidence="6 14">Glycerol-3-phosphate acyltransferase</fullName>
        <shortName evidence="14">GPAT</shortName>
        <ecNumber evidence="5 14">2.3.1.15</ecNumber>
    </recommendedName>
</protein>
<keyword evidence="10 14" id="KW-0594">Phospholipid biosynthesis</keyword>